<dbReference type="Proteomes" id="UP000789759">
    <property type="component" value="Unassembled WGS sequence"/>
</dbReference>
<evidence type="ECO:0000313" key="2">
    <source>
        <dbReference type="Proteomes" id="UP000789759"/>
    </source>
</evidence>
<sequence length="424" mass="48497">MKSHLAMKCKGRVPREVRVKLFLNTYYDTKKAIDKAKETKANQSLIKWIVCSDISFSAFDNPFFEDYTKILNPGYDPPKHTTLASSILNLEVANIIIKVENELSKAKNLTLCVDTNFNAKKIIEVLENIGSEKFIAIVSDAEMLIIAAKKQQLQNILSPAKRAVKNVEFRITVLADIFVELVKMAIAIQETSSGVYKNYVLKKALEIWKQLGSGRISADLLKTQMSLYKNHEAPFDDGFIASADTITNWWMSIDLKRNEDYIKTLALKIHSVSPHNAAYERVFSILNWYFGKRHTRLSIECLEVIAQMHSFLVENTKSELNYVNQNISQEDLLSIFNQIANSIEDGTDLFSEEDSFFFLEEFMEENIEDVLEELKELVNKNSTNLEVGDFISLSSRLEPNEYTSLDEEVIHGDRDFDVNDLIND</sequence>
<dbReference type="AlphaFoldDB" id="A0A9N9HU89"/>
<accession>A0A9N9HU89</accession>
<dbReference type="InterPro" id="IPR012337">
    <property type="entry name" value="RNaseH-like_sf"/>
</dbReference>
<dbReference type="OrthoDB" id="2447089at2759"/>
<gene>
    <name evidence="1" type="ORF">CPELLU_LOCUS12076</name>
</gene>
<comment type="caution">
    <text evidence="1">The sequence shown here is derived from an EMBL/GenBank/DDBJ whole genome shotgun (WGS) entry which is preliminary data.</text>
</comment>
<evidence type="ECO:0000313" key="1">
    <source>
        <dbReference type="EMBL" id="CAG8705990.1"/>
    </source>
</evidence>
<proteinExistence type="predicted"/>
<keyword evidence="2" id="KW-1185">Reference proteome</keyword>
<reference evidence="1" key="1">
    <citation type="submission" date="2021-06" db="EMBL/GenBank/DDBJ databases">
        <authorList>
            <person name="Kallberg Y."/>
            <person name="Tangrot J."/>
            <person name="Rosling A."/>
        </authorList>
    </citation>
    <scope>NUCLEOTIDE SEQUENCE</scope>
    <source>
        <strain evidence="1">FL966</strain>
    </source>
</reference>
<dbReference type="SUPFAM" id="SSF53098">
    <property type="entry name" value="Ribonuclease H-like"/>
    <property type="match status" value="1"/>
</dbReference>
<organism evidence="1 2">
    <name type="scientific">Cetraspora pellucida</name>
    <dbReference type="NCBI Taxonomy" id="1433469"/>
    <lineage>
        <taxon>Eukaryota</taxon>
        <taxon>Fungi</taxon>
        <taxon>Fungi incertae sedis</taxon>
        <taxon>Mucoromycota</taxon>
        <taxon>Glomeromycotina</taxon>
        <taxon>Glomeromycetes</taxon>
        <taxon>Diversisporales</taxon>
        <taxon>Gigasporaceae</taxon>
        <taxon>Cetraspora</taxon>
    </lineage>
</organism>
<protein>
    <submittedName>
        <fullName evidence="1">8308_t:CDS:1</fullName>
    </submittedName>
</protein>
<dbReference type="EMBL" id="CAJVQA010011310">
    <property type="protein sequence ID" value="CAG8705990.1"/>
    <property type="molecule type" value="Genomic_DNA"/>
</dbReference>
<name>A0A9N9HU89_9GLOM</name>